<evidence type="ECO:0000256" key="5">
    <source>
        <dbReference type="ARBA" id="ARBA00012744"/>
    </source>
</evidence>
<reference evidence="24 25" key="1">
    <citation type="journal article" date="2019" name="Microbiol. Resour. Announc.">
        <title>High-quality draft genome sequence of Fusarium oxysporum f. sp. cubense strain 160527, a causal agent of Panama disease.</title>
        <authorList>
            <person name="Asai S."/>
            <person name="Ayukawa Y."/>
            <person name="Gan P."/>
            <person name="Masuda S."/>
            <person name="Komatsu K."/>
            <person name="Shirasu K."/>
            <person name="Arie T."/>
        </authorList>
    </citation>
    <scope>NUCLEOTIDE SEQUENCE [LARGE SCALE GENOMIC DNA]</scope>
    <source>
        <strain evidence="24 25">160527</strain>
    </source>
</reference>
<dbReference type="InterPro" id="IPR017853">
    <property type="entry name" value="GH"/>
</dbReference>
<accession>A0A559LTN9</accession>
<dbReference type="SUPFAM" id="SSF51445">
    <property type="entry name" value="(Trans)glycosidases"/>
    <property type="match status" value="1"/>
</dbReference>
<keyword evidence="11" id="KW-0326">Glycosidase</keyword>
<dbReference type="AlphaFoldDB" id="A0A559LTN9"/>
<proteinExistence type="inferred from homology"/>
<comment type="caution">
    <text evidence="24">The sequence shown here is derived from an EMBL/GenBank/DDBJ whole genome shotgun (WGS) entry which is preliminary data.</text>
</comment>
<dbReference type="GO" id="GO:0009251">
    <property type="term" value="P:glucan catabolic process"/>
    <property type="evidence" value="ECO:0007669"/>
    <property type="project" value="TreeGrafter"/>
</dbReference>
<evidence type="ECO:0000256" key="1">
    <source>
        <dbReference type="ARBA" id="ARBA00000448"/>
    </source>
</evidence>
<evidence type="ECO:0000256" key="19">
    <source>
        <dbReference type="ARBA" id="ARBA00078013"/>
    </source>
</evidence>
<dbReference type="Gene3D" id="3.20.20.300">
    <property type="entry name" value="Glycoside hydrolase, family 3, N-terminal domain"/>
    <property type="match status" value="1"/>
</dbReference>
<keyword evidence="10" id="KW-0119">Carbohydrate metabolism</keyword>
<dbReference type="InterPro" id="IPR013783">
    <property type="entry name" value="Ig-like_fold"/>
</dbReference>
<dbReference type="InterPro" id="IPR001764">
    <property type="entry name" value="Glyco_hydro_3_N"/>
</dbReference>
<keyword evidence="12" id="KW-0624">Polysaccharide degradation</keyword>
<feature type="chain" id="PRO_5021950359" description="Beta-glucosidase cel3A" evidence="22">
    <location>
        <begin position="20"/>
        <end position="783"/>
    </location>
</feature>
<dbReference type="PRINTS" id="PR00133">
    <property type="entry name" value="GLHYDRLASE3"/>
</dbReference>
<protein>
    <recommendedName>
        <fullName evidence="18">Beta-glucosidase cel3A</fullName>
        <ecNumber evidence="5">3.2.1.21</ecNumber>
    </recommendedName>
    <alternativeName>
        <fullName evidence="15">Beta-D-glucoside glucohydrolase G</fullName>
    </alternativeName>
    <alternativeName>
        <fullName evidence="19">Beta-D-glucoside glucohydrolase cel3A</fullName>
    </alternativeName>
    <alternativeName>
        <fullName evidence="16">Cellobiase G</fullName>
    </alternativeName>
    <alternativeName>
        <fullName evidence="21">Cellobiase cel3A</fullName>
    </alternativeName>
    <alternativeName>
        <fullName evidence="17">Gentiobiase G</fullName>
    </alternativeName>
    <alternativeName>
        <fullName evidence="20">Gentiobiase cel3A</fullName>
    </alternativeName>
    <alternativeName>
        <fullName evidence="14">Probable beta-glucosidase G</fullName>
    </alternativeName>
</protein>
<evidence type="ECO:0000256" key="21">
    <source>
        <dbReference type="ARBA" id="ARBA00083611"/>
    </source>
</evidence>
<evidence type="ECO:0000313" key="25">
    <source>
        <dbReference type="Proteomes" id="UP000320707"/>
    </source>
</evidence>
<evidence type="ECO:0000256" key="8">
    <source>
        <dbReference type="ARBA" id="ARBA00022801"/>
    </source>
</evidence>
<dbReference type="Gene3D" id="2.60.40.10">
    <property type="entry name" value="Immunoglobulins"/>
    <property type="match status" value="1"/>
</dbReference>
<dbReference type="InterPro" id="IPR036881">
    <property type="entry name" value="Glyco_hydro_3_C_sf"/>
</dbReference>
<comment type="catalytic activity">
    <reaction evidence="1">
        <text>Hydrolysis of terminal, non-reducing beta-D-glucosyl residues with release of beta-D-glucose.</text>
        <dbReference type="EC" id="3.2.1.21"/>
    </reaction>
</comment>
<evidence type="ECO:0000256" key="20">
    <source>
        <dbReference type="ARBA" id="ARBA00083231"/>
    </source>
</evidence>
<evidence type="ECO:0000256" key="15">
    <source>
        <dbReference type="ARBA" id="ARBA00041276"/>
    </source>
</evidence>
<evidence type="ECO:0000259" key="23">
    <source>
        <dbReference type="SMART" id="SM01217"/>
    </source>
</evidence>
<keyword evidence="9" id="KW-0325">Glycoprotein</keyword>
<feature type="domain" description="Fibronectin type III-like" evidence="23">
    <location>
        <begin position="698"/>
        <end position="770"/>
    </location>
</feature>
<organism evidence="24 25">
    <name type="scientific">Fusarium oxysporum f. sp. cubense</name>
    <dbReference type="NCBI Taxonomy" id="61366"/>
    <lineage>
        <taxon>Eukaryota</taxon>
        <taxon>Fungi</taxon>
        <taxon>Dikarya</taxon>
        <taxon>Ascomycota</taxon>
        <taxon>Pezizomycotina</taxon>
        <taxon>Sordariomycetes</taxon>
        <taxon>Hypocreomycetidae</taxon>
        <taxon>Hypocreales</taxon>
        <taxon>Nectriaceae</taxon>
        <taxon>Fusarium</taxon>
        <taxon>Fusarium oxysporum species complex</taxon>
    </lineage>
</organism>
<sequence length="783" mass="85750">MMRAFTAIHLATCIAAVAALNTPRVTLSENDWESSFRKADKFVAELNITEKIRLVTGTLGELSGGCVGNISPIERLNFSGICLQDGPQAMNRADLVSIFPSGLTMAASWDRQAIFERGKALGAEFRGKGAHVFLGPVAGALGRHPLGGRNWESFSPDPYLTGIAMDATIRGVQSEGVQTCSKHFVGNEQETQRSNTFLPNGTEIEAISSNIDDRTLHELYVWPFADAVKAGTTSVMCSYNRVNQTYACENERLLNGILKTELGFQGYIMSDWFATHSGPKSMNAGLDMNMPGPFDQTAIFSSVPSSYWGGNITKYLDEGAITEHRLDAMIRRIMAPYYYLGQDKPDFPSTDPTLVLSLAASSGVSLNVPGLAARDVRGNHGSLIRRIGAEATVLLKNTKSTLPLKSPKNIGVFGNDAVDPIQGLTYHESPYEIGTIDIGGGSGTGRHSYLVSPLEAIRARAKKDGARLQHIIHNKVLAADDFIGMYPIPDVCLVFIGTFASETWDRTDYEADWNSTLVVQNVAKRCPNTVVITHSAGTNTMPWANNPNVTAILAAHLPGQESGNSIVDVLWGDVNPSSRLPYTIPINKTDYNMPIVNLTEAEVTSPTAWQADFTEGQMIDYRYNDHYGIEPLYEFGFGLSYTTFKLGELLKVVQLKKNLEDRPRPSERTAPGGNSELWEDVVRVDTEVTNTGRVAGAAVPQLYLSFPPKNVPTGTPAQILRGFDKVTLQPGESRRVSFPLRRRDLSYWDVERQDWVIPKGAFTFKAGFSSRDVSKAATKTLRS</sequence>
<evidence type="ECO:0000256" key="3">
    <source>
        <dbReference type="ARBA" id="ARBA00004987"/>
    </source>
</evidence>
<dbReference type="GO" id="GO:0005576">
    <property type="term" value="C:extracellular region"/>
    <property type="evidence" value="ECO:0007669"/>
    <property type="project" value="UniProtKB-SubCell"/>
</dbReference>
<dbReference type="InterPro" id="IPR050288">
    <property type="entry name" value="Cellulose_deg_GH3"/>
</dbReference>
<keyword evidence="6" id="KW-0964">Secreted</keyword>
<evidence type="ECO:0000256" key="11">
    <source>
        <dbReference type="ARBA" id="ARBA00023295"/>
    </source>
</evidence>
<dbReference type="GO" id="GO:0008422">
    <property type="term" value="F:beta-glucosidase activity"/>
    <property type="evidence" value="ECO:0007669"/>
    <property type="project" value="UniProtKB-EC"/>
</dbReference>
<dbReference type="Pfam" id="PF14310">
    <property type="entry name" value="Fn3-like"/>
    <property type="match status" value="1"/>
</dbReference>
<comment type="subcellular location">
    <subcellularLocation>
        <location evidence="2">Secreted</location>
    </subcellularLocation>
</comment>
<dbReference type="Proteomes" id="UP000320707">
    <property type="component" value="Unassembled WGS sequence"/>
</dbReference>
<comment type="function">
    <text evidence="13">Beta-glucosidases are one of a number of cellulolytic enzymes involved in the degradation of cellulosic biomass. Catalyzes the last step releasing glucose from the inhibitory cellobiose.</text>
</comment>
<gene>
    <name evidence="24" type="primary">bglG-2</name>
    <name evidence="24" type="ORF">Focb16_v008179</name>
</gene>
<dbReference type="Gene3D" id="3.40.50.1700">
    <property type="entry name" value="Glycoside hydrolase family 3 C-terminal domain"/>
    <property type="match status" value="1"/>
</dbReference>
<comment type="similarity">
    <text evidence="4">Belongs to the glycosyl hydrolase 3 family.</text>
</comment>
<evidence type="ECO:0000256" key="10">
    <source>
        <dbReference type="ARBA" id="ARBA00023277"/>
    </source>
</evidence>
<evidence type="ECO:0000256" key="9">
    <source>
        <dbReference type="ARBA" id="ARBA00023180"/>
    </source>
</evidence>
<evidence type="ECO:0000256" key="18">
    <source>
        <dbReference type="ARBA" id="ARBA00070030"/>
    </source>
</evidence>
<dbReference type="EMBL" id="SRMI01000001">
    <property type="protein sequence ID" value="TVY78752.1"/>
    <property type="molecule type" value="Genomic_DNA"/>
</dbReference>
<dbReference type="SUPFAM" id="SSF52279">
    <property type="entry name" value="Beta-D-glucan exohydrolase, C-terminal domain"/>
    <property type="match status" value="1"/>
</dbReference>
<keyword evidence="8" id="KW-0378">Hydrolase</keyword>
<dbReference type="Pfam" id="PF00933">
    <property type="entry name" value="Glyco_hydro_3"/>
    <property type="match status" value="1"/>
</dbReference>
<dbReference type="InterPro" id="IPR036962">
    <property type="entry name" value="Glyco_hydro_3_N_sf"/>
</dbReference>
<keyword evidence="7 22" id="KW-0732">Signal</keyword>
<dbReference type="FunFam" id="3.20.20.300:FF:000002">
    <property type="entry name" value="Probable beta-glucosidase"/>
    <property type="match status" value="1"/>
</dbReference>
<evidence type="ECO:0000313" key="24">
    <source>
        <dbReference type="EMBL" id="TVY78752.1"/>
    </source>
</evidence>
<evidence type="ECO:0000256" key="2">
    <source>
        <dbReference type="ARBA" id="ARBA00004613"/>
    </source>
</evidence>
<evidence type="ECO:0000256" key="14">
    <source>
        <dbReference type="ARBA" id="ARBA00039579"/>
    </source>
</evidence>
<dbReference type="EC" id="3.2.1.21" evidence="5"/>
<dbReference type="InterPro" id="IPR026891">
    <property type="entry name" value="Fn3-like"/>
</dbReference>
<dbReference type="PANTHER" id="PTHR42715">
    <property type="entry name" value="BETA-GLUCOSIDASE"/>
    <property type="match status" value="1"/>
</dbReference>
<comment type="pathway">
    <text evidence="3">Glycan metabolism; cellulose degradation.</text>
</comment>
<evidence type="ECO:0000256" key="17">
    <source>
        <dbReference type="ARBA" id="ARBA00041808"/>
    </source>
</evidence>
<dbReference type="InterPro" id="IPR002772">
    <property type="entry name" value="Glyco_hydro_3_C"/>
</dbReference>
<evidence type="ECO:0000256" key="13">
    <source>
        <dbReference type="ARBA" id="ARBA00024983"/>
    </source>
</evidence>
<evidence type="ECO:0000256" key="4">
    <source>
        <dbReference type="ARBA" id="ARBA00005336"/>
    </source>
</evidence>
<name>A0A559LTN9_FUSOC</name>
<evidence type="ECO:0000256" key="16">
    <source>
        <dbReference type="ARBA" id="ARBA00041601"/>
    </source>
</evidence>
<evidence type="ECO:0000256" key="7">
    <source>
        <dbReference type="ARBA" id="ARBA00022729"/>
    </source>
</evidence>
<dbReference type="PANTHER" id="PTHR42715:SF12">
    <property type="entry name" value="BETA-GLUCOSIDASE G-RELATED"/>
    <property type="match status" value="1"/>
</dbReference>
<dbReference type="SMART" id="SM01217">
    <property type="entry name" value="Fn3_like"/>
    <property type="match status" value="1"/>
</dbReference>
<dbReference type="Pfam" id="PF01915">
    <property type="entry name" value="Glyco_hydro_3_C"/>
    <property type="match status" value="1"/>
</dbReference>
<evidence type="ECO:0000256" key="6">
    <source>
        <dbReference type="ARBA" id="ARBA00022525"/>
    </source>
</evidence>
<evidence type="ECO:0000256" key="12">
    <source>
        <dbReference type="ARBA" id="ARBA00023326"/>
    </source>
</evidence>
<evidence type="ECO:0000256" key="22">
    <source>
        <dbReference type="SAM" id="SignalP"/>
    </source>
</evidence>
<feature type="signal peptide" evidence="22">
    <location>
        <begin position="1"/>
        <end position="19"/>
    </location>
</feature>